<keyword evidence="1" id="KW-0479">Metal-binding</keyword>
<feature type="region of interest" description="Disordered" evidence="2">
    <location>
        <begin position="45"/>
        <end position="129"/>
    </location>
</feature>
<proteinExistence type="predicted"/>
<dbReference type="EMBL" id="CM007378">
    <property type="protein sequence ID" value="OIV93671.1"/>
    <property type="molecule type" value="Genomic_DNA"/>
</dbReference>
<feature type="compositionally biased region" description="Polar residues" evidence="2">
    <location>
        <begin position="532"/>
        <end position="544"/>
    </location>
</feature>
<dbReference type="Gene3D" id="3.30.1370.210">
    <property type="match status" value="1"/>
</dbReference>
<feature type="compositionally biased region" description="Polar residues" evidence="2">
    <location>
        <begin position="275"/>
        <end position="301"/>
    </location>
</feature>
<feature type="region of interest" description="Disordered" evidence="2">
    <location>
        <begin position="719"/>
        <end position="761"/>
    </location>
</feature>
<feature type="domain" description="C3H1-type" evidence="3">
    <location>
        <begin position="133"/>
        <end position="160"/>
    </location>
</feature>
<accession>A0A1J7G071</accession>
<dbReference type="STRING" id="3871.A0A1J7G071"/>
<feature type="region of interest" description="Disordered" evidence="2">
    <location>
        <begin position="275"/>
        <end position="305"/>
    </location>
</feature>
<evidence type="ECO:0000313" key="4">
    <source>
        <dbReference type="EMBL" id="OIV93671.1"/>
    </source>
</evidence>
<feature type="zinc finger region" description="C3H1-type" evidence="1">
    <location>
        <begin position="133"/>
        <end position="160"/>
    </location>
</feature>
<gene>
    <name evidence="4" type="ORF">TanjilG_16522</name>
</gene>
<dbReference type="PANTHER" id="PTHR36886:SF7">
    <property type="entry name" value="EXPRESSED PROTEIN"/>
    <property type="match status" value="1"/>
</dbReference>
<feature type="region of interest" description="Disordered" evidence="2">
    <location>
        <begin position="659"/>
        <end position="689"/>
    </location>
</feature>
<feature type="compositionally biased region" description="Basic and acidic residues" evidence="2">
    <location>
        <begin position="45"/>
        <end position="66"/>
    </location>
</feature>
<dbReference type="InterPro" id="IPR052650">
    <property type="entry name" value="Zinc_finger_CCCH"/>
</dbReference>
<dbReference type="Gramene" id="OIV93671">
    <property type="protein sequence ID" value="OIV93671"/>
    <property type="gene ID" value="TanjilG_16522"/>
</dbReference>
<evidence type="ECO:0000259" key="3">
    <source>
        <dbReference type="PROSITE" id="PS50103"/>
    </source>
</evidence>
<dbReference type="PROSITE" id="PS50103">
    <property type="entry name" value="ZF_C3H1"/>
    <property type="match status" value="1"/>
</dbReference>
<dbReference type="OMA" id="IFRHEND"/>
<feature type="compositionally biased region" description="Basic and acidic residues" evidence="2">
    <location>
        <begin position="738"/>
        <end position="747"/>
    </location>
</feature>
<dbReference type="GO" id="GO:0008270">
    <property type="term" value="F:zinc ion binding"/>
    <property type="evidence" value="ECO:0007669"/>
    <property type="project" value="UniProtKB-KW"/>
</dbReference>
<name>A0A1J7G071_LUPAN</name>
<evidence type="ECO:0000256" key="1">
    <source>
        <dbReference type="PROSITE-ProRule" id="PRU00723"/>
    </source>
</evidence>
<keyword evidence="1" id="KW-0862">Zinc</keyword>
<feature type="compositionally biased region" description="Low complexity" evidence="2">
    <location>
        <begin position="554"/>
        <end position="565"/>
    </location>
</feature>
<dbReference type="AlphaFoldDB" id="A0A1J7G071"/>
<evidence type="ECO:0000313" key="5">
    <source>
        <dbReference type="Proteomes" id="UP000188354"/>
    </source>
</evidence>
<feature type="compositionally biased region" description="Polar residues" evidence="2">
    <location>
        <begin position="723"/>
        <end position="736"/>
    </location>
</feature>
<reference evidence="4 5" key="1">
    <citation type="journal article" date="2017" name="Plant Biotechnol. J.">
        <title>A comprehensive draft genome sequence for lupin (Lupinus angustifolius), an emerging health food: insights into plant-microbe interactions and legume evolution.</title>
        <authorList>
            <person name="Hane J.K."/>
            <person name="Ming Y."/>
            <person name="Kamphuis L.G."/>
            <person name="Nelson M.N."/>
            <person name="Garg G."/>
            <person name="Atkins C.A."/>
            <person name="Bayer P.E."/>
            <person name="Bravo A."/>
            <person name="Bringans S."/>
            <person name="Cannon S."/>
            <person name="Edwards D."/>
            <person name="Foley R."/>
            <person name="Gao L.L."/>
            <person name="Harrison M.J."/>
            <person name="Huang W."/>
            <person name="Hurgobin B."/>
            <person name="Li S."/>
            <person name="Liu C.W."/>
            <person name="McGrath A."/>
            <person name="Morahan G."/>
            <person name="Murray J."/>
            <person name="Weller J."/>
            <person name="Jian J."/>
            <person name="Singh K.B."/>
        </authorList>
    </citation>
    <scope>NUCLEOTIDE SEQUENCE [LARGE SCALE GENOMIC DNA]</scope>
    <source>
        <strain evidence="5">cv. Tanjil</strain>
        <tissue evidence="4">Whole plant</tissue>
    </source>
</reference>
<organism evidence="4 5">
    <name type="scientific">Lupinus angustifolius</name>
    <name type="common">Narrow-leaved blue lupine</name>
    <dbReference type="NCBI Taxonomy" id="3871"/>
    <lineage>
        <taxon>Eukaryota</taxon>
        <taxon>Viridiplantae</taxon>
        <taxon>Streptophyta</taxon>
        <taxon>Embryophyta</taxon>
        <taxon>Tracheophyta</taxon>
        <taxon>Spermatophyta</taxon>
        <taxon>Magnoliopsida</taxon>
        <taxon>eudicotyledons</taxon>
        <taxon>Gunneridae</taxon>
        <taxon>Pentapetalae</taxon>
        <taxon>rosids</taxon>
        <taxon>fabids</taxon>
        <taxon>Fabales</taxon>
        <taxon>Fabaceae</taxon>
        <taxon>Papilionoideae</taxon>
        <taxon>50 kb inversion clade</taxon>
        <taxon>genistoids sensu lato</taxon>
        <taxon>core genistoids</taxon>
        <taxon>Genisteae</taxon>
        <taxon>Lupinus</taxon>
    </lineage>
</organism>
<feature type="compositionally biased region" description="Basic residues" evidence="2">
    <location>
        <begin position="67"/>
        <end position="118"/>
    </location>
</feature>
<dbReference type="InterPro" id="IPR000571">
    <property type="entry name" value="Znf_CCCH"/>
</dbReference>
<feature type="region of interest" description="Disordered" evidence="2">
    <location>
        <begin position="524"/>
        <end position="565"/>
    </location>
</feature>
<keyword evidence="1" id="KW-0863">Zinc-finger</keyword>
<evidence type="ECO:0000256" key="2">
    <source>
        <dbReference type="SAM" id="MobiDB-lite"/>
    </source>
</evidence>
<dbReference type="PANTHER" id="PTHR36886">
    <property type="entry name" value="PROTEIN FRIGIDA-ESSENTIAL 1"/>
    <property type="match status" value="1"/>
</dbReference>
<protein>
    <recommendedName>
        <fullName evidence="3">C3H1-type domain-containing protein</fullName>
    </recommendedName>
</protein>
<keyword evidence="5" id="KW-1185">Reference proteome</keyword>
<dbReference type="Proteomes" id="UP000188354">
    <property type="component" value="Chromosome LG18"/>
</dbReference>
<sequence>MKSVNDSTQLADVKNLQDDVTSDNAVLEDEKKTISKLESENALKVDEFGRYLKEGPADSESDDSRYRRTGRLNRRDRSHSRSRSPPQRRSRRRRSPRGIRGRRSRSRSRSPRRRRSRSKSPIIRRSGEFGNVKRDKSQCFDFSRGRCYRGASCRYIHHESNRNATSRRFKNNNDLEVDSHENNSGVNEGLKNIASNISDYEHGGVRSQDVDLFQNVNGHEVEPRKEDSVRHAVVCSTSGFGSHLVSNDPNNFERFRKVAPEVQETLVVREEHKTLANNNDSSQNALNSHQPHMSMSNVSDSSFDKKSTISATANMVSNSDPIPYVLPSTQQQSAPSSVGICLSSEQPPLHFEAHQEMRPHSSSSVEVPLHTYQLPPPPPPPVASHSQGENNVNVPQIPMEYGVTQQSAFFPFQFTTRGQFEHYPAPFHTQNFQFNLPPNRTSLPLPPPPPLPPPLAVKSSGFSSGVAEPYISEEFNQRQLHSTNFASQTSMAHAMPSHSQSSESFDQAHTLMQDRSRTFMLKDASSPKHLPQGNSASQSLSGSNLHRDDRHKQLSMQDSSSQQQQSIYNFPYSASEIKLGVPGENLTVSRFPSGVLDKNHSTSLPAFGGSQISAHYNPYASTFEQPLSSKFSSSIFRHENDIIHNNNYGSSVLNHAPITREGVGTGGGSRQSASSPKSARADGQMLPRSDGNLYDPLFDCIEPSSPSLKKFNFDKNQEVIGESNISPRPKSSSMSLDTEEKNKHEDVASSTSQSNDEYGDTTDAEVGAVENESLSNHVDVAKMTTGGVEINQVKSPGKRKKSKDSRSMKLFKISIANFVKEVLKPSWQQGNMSKVAFKTIVKKTVDKVSGAMKDHHVPNSQVKISQYIDSSQQKLTKLVMVSPPHALSSSQELHHETPCLPLANVLESMSVSPVPYV</sequence>